<evidence type="ECO:0000313" key="3">
    <source>
        <dbReference type="Proteomes" id="UP001250662"/>
    </source>
</evidence>
<evidence type="ECO:0000313" key="2">
    <source>
        <dbReference type="EMBL" id="MDT0622038.1"/>
    </source>
</evidence>
<proteinExistence type="predicted"/>
<feature type="transmembrane region" description="Helical" evidence="1">
    <location>
        <begin position="16"/>
        <end position="34"/>
    </location>
</feature>
<protein>
    <recommendedName>
        <fullName evidence="4">YcxB-like protein domain-containing protein</fullName>
    </recommendedName>
</protein>
<feature type="transmembrane region" description="Helical" evidence="1">
    <location>
        <begin position="46"/>
        <end position="66"/>
    </location>
</feature>
<evidence type="ECO:0000256" key="1">
    <source>
        <dbReference type="SAM" id="Phobius"/>
    </source>
</evidence>
<keyword evidence="1" id="KW-1133">Transmembrane helix</keyword>
<keyword evidence="1" id="KW-0472">Membrane</keyword>
<evidence type="ECO:0008006" key="4">
    <source>
        <dbReference type="Google" id="ProtNLM"/>
    </source>
</evidence>
<name>A0ABU3BIR2_9FLAO</name>
<reference evidence="2 3" key="1">
    <citation type="submission" date="2023-09" db="EMBL/GenBank/DDBJ databases">
        <authorList>
            <person name="Rey-Velasco X."/>
        </authorList>
    </citation>
    <scope>NUCLEOTIDE SEQUENCE [LARGE SCALE GENOMIC DNA]</scope>
    <source>
        <strain evidence="2 3">P007</strain>
    </source>
</reference>
<accession>A0ABU3BIR2</accession>
<keyword evidence="3" id="KW-1185">Reference proteome</keyword>
<keyword evidence="1" id="KW-0812">Transmembrane</keyword>
<sequence length="176" mass="20604">MDKIILEDRFTTHQKITFLLYIGAPFIIGIVALLKMGFNSNLNYKGYLTLIILLTIYSLLISIAFLKRGFVKLNSNLYRGSFFYKKMFFKKRIDISKTPKVAVLKFKKSQKLAWFSAAKPDLATEFNSFEINILNDKHTKRESIIDLKNKDNVERTINFLTTHFDLKNEIFSPDFR</sequence>
<dbReference type="RefSeq" id="WP_311387987.1">
    <property type="nucleotide sequence ID" value="NZ_JAVRHU010000002.1"/>
</dbReference>
<organism evidence="2 3">
    <name type="scientific">Croceitalea vernalis</name>
    <dbReference type="NCBI Taxonomy" id="3075599"/>
    <lineage>
        <taxon>Bacteria</taxon>
        <taxon>Pseudomonadati</taxon>
        <taxon>Bacteroidota</taxon>
        <taxon>Flavobacteriia</taxon>
        <taxon>Flavobacteriales</taxon>
        <taxon>Flavobacteriaceae</taxon>
        <taxon>Croceitalea</taxon>
    </lineage>
</organism>
<comment type="caution">
    <text evidence="2">The sequence shown here is derived from an EMBL/GenBank/DDBJ whole genome shotgun (WGS) entry which is preliminary data.</text>
</comment>
<dbReference type="EMBL" id="JAVRHU010000002">
    <property type="protein sequence ID" value="MDT0622038.1"/>
    <property type="molecule type" value="Genomic_DNA"/>
</dbReference>
<dbReference type="Proteomes" id="UP001250662">
    <property type="component" value="Unassembled WGS sequence"/>
</dbReference>
<gene>
    <name evidence="2" type="ORF">RM520_10380</name>
</gene>